<evidence type="ECO:0000256" key="9">
    <source>
        <dbReference type="ARBA" id="ARBA00022777"/>
    </source>
</evidence>
<dbReference type="CDD" id="cd00082">
    <property type="entry name" value="HisKA"/>
    <property type="match status" value="1"/>
</dbReference>
<evidence type="ECO:0000256" key="12">
    <source>
        <dbReference type="ARBA" id="ARBA00023012"/>
    </source>
</evidence>
<evidence type="ECO:0000256" key="2">
    <source>
        <dbReference type="ARBA" id="ARBA00004651"/>
    </source>
</evidence>
<keyword evidence="7 14" id="KW-0812">Transmembrane</keyword>
<dbReference type="AlphaFoldDB" id="A0A5D4RGG1"/>
<evidence type="ECO:0000256" key="6">
    <source>
        <dbReference type="ARBA" id="ARBA00022679"/>
    </source>
</evidence>
<evidence type="ECO:0000256" key="14">
    <source>
        <dbReference type="SAM" id="Phobius"/>
    </source>
</evidence>
<keyword evidence="10" id="KW-0067">ATP-binding</keyword>
<evidence type="ECO:0000256" key="4">
    <source>
        <dbReference type="ARBA" id="ARBA00022475"/>
    </source>
</evidence>
<dbReference type="EMBL" id="VTER01000003">
    <property type="protein sequence ID" value="TYS49869.1"/>
    <property type="molecule type" value="Genomic_DNA"/>
</dbReference>
<evidence type="ECO:0000256" key="13">
    <source>
        <dbReference type="ARBA" id="ARBA00023136"/>
    </source>
</evidence>
<dbReference type="InterPro" id="IPR003594">
    <property type="entry name" value="HATPase_dom"/>
</dbReference>
<comment type="caution">
    <text evidence="16">The sequence shown here is derived from an EMBL/GenBank/DDBJ whole genome shotgun (WGS) entry which is preliminary data.</text>
</comment>
<dbReference type="PANTHER" id="PTHR43065">
    <property type="entry name" value="SENSOR HISTIDINE KINASE"/>
    <property type="match status" value="1"/>
</dbReference>
<dbReference type="Gene3D" id="3.30.565.10">
    <property type="entry name" value="Histidine kinase-like ATPase, C-terminal domain"/>
    <property type="match status" value="1"/>
</dbReference>
<dbReference type="SUPFAM" id="SSF55874">
    <property type="entry name" value="ATPase domain of HSP90 chaperone/DNA topoisomerase II/histidine kinase"/>
    <property type="match status" value="1"/>
</dbReference>
<dbReference type="InterPro" id="IPR003661">
    <property type="entry name" value="HisK_dim/P_dom"/>
</dbReference>
<dbReference type="Gene3D" id="3.30.450.20">
    <property type="entry name" value="PAS domain"/>
    <property type="match status" value="2"/>
</dbReference>
<dbReference type="GO" id="GO:0005886">
    <property type="term" value="C:plasma membrane"/>
    <property type="evidence" value="ECO:0007669"/>
    <property type="project" value="UniProtKB-SubCell"/>
</dbReference>
<dbReference type="PANTHER" id="PTHR43065:SF10">
    <property type="entry name" value="PEROXIDE STRESS-ACTIVATED HISTIDINE KINASE MAK3"/>
    <property type="match status" value="1"/>
</dbReference>
<evidence type="ECO:0000259" key="15">
    <source>
        <dbReference type="PROSITE" id="PS50109"/>
    </source>
</evidence>
<reference evidence="16 17" key="1">
    <citation type="submission" date="2019-08" db="EMBL/GenBank/DDBJ databases">
        <title>Bacillus genomes from the desert of Cuatro Cienegas, Coahuila.</title>
        <authorList>
            <person name="Olmedo-Alvarez G."/>
        </authorList>
    </citation>
    <scope>NUCLEOTIDE SEQUENCE [LARGE SCALE GENOMIC DNA]</scope>
    <source>
        <strain evidence="16 17">CH446_14T</strain>
    </source>
</reference>
<keyword evidence="13 14" id="KW-0472">Membrane</keyword>
<evidence type="ECO:0000256" key="1">
    <source>
        <dbReference type="ARBA" id="ARBA00000085"/>
    </source>
</evidence>
<dbReference type="InterPro" id="IPR036097">
    <property type="entry name" value="HisK_dim/P_sf"/>
</dbReference>
<keyword evidence="11 14" id="KW-1133">Transmembrane helix</keyword>
<dbReference type="InterPro" id="IPR004358">
    <property type="entry name" value="Sig_transdc_His_kin-like_C"/>
</dbReference>
<keyword evidence="12" id="KW-0902">Two-component regulatory system</keyword>
<keyword evidence="9 16" id="KW-0418">Kinase</keyword>
<keyword evidence="4" id="KW-1003">Cell membrane</keyword>
<dbReference type="SMART" id="SM00387">
    <property type="entry name" value="HATPase_c"/>
    <property type="match status" value="1"/>
</dbReference>
<dbReference type="InterPro" id="IPR005467">
    <property type="entry name" value="His_kinase_dom"/>
</dbReference>
<sequence length="497" mass="55223">MKKSKNYILYLAAVMIPAVISSLFYMNKLLDQNISDRQEAARWTAAIHQRHWDDFISETVSTLEVLSIAASAEMQDPAKISPLLQRIHLMDSRYGGLYVANAGGEVIAGSNSLFDNKNMLEKNYIQEAMAAKDIVISSRQETLENGQKVIGLAAPVLKENREIAGIAIAQIRVDHIENILTMLTPDARLVVYNQEDAPIMSFNMAGSGSFGNKQTVMIPIERLPWTIKTAVPDRDNAAIFKEAAGFIARLLIIFHIIFFFIKYFMLKKQAAEEKKKNELQKLELVGTLAASTAHEIRNPLTGIKGLVQLLSEKYTHSDDQYFFKVIDTEISRINEIVSEFLILGKPAALKLERINLKEIISDLIPLFESEASLANVQCTYHLPDNPAIAEGTQDQLKQVLLNLAKNAFEAMPDGGRLSISLHTGGKWHSIILEDTGSGIREEDLEKVFTPFFTSKDMGTGLGLVVCQRIIESFGGSITISSRVNEGTKAEILLPVKE</sequence>
<dbReference type="EC" id="2.7.13.3" evidence="3"/>
<dbReference type="Gene3D" id="1.10.287.130">
    <property type="match status" value="1"/>
</dbReference>
<dbReference type="GO" id="GO:0000155">
    <property type="term" value="F:phosphorelay sensor kinase activity"/>
    <property type="evidence" value="ECO:0007669"/>
    <property type="project" value="InterPro"/>
</dbReference>
<dbReference type="SUPFAM" id="SSF47384">
    <property type="entry name" value="Homodimeric domain of signal transducing histidine kinase"/>
    <property type="match status" value="1"/>
</dbReference>
<keyword evidence="8" id="KW-0547">Nucleotide-binding</keyword>
<dbReference type="InterPro" id="IPR036890">
    <property type="entry name" value="HATPase_C_sf"/>
</dbReference>
<dbReference type="Pfam" id="PF02743">
    <property type="entry name" value="dCache_1"/>
    <property type="match status" value="1"/>
</dbReference>
<dbReference type="GO" id="GO:0005524">
    <property type="term" value="F:ATP binding"/>
    <property type="evidence" value="ECO:0007669"/>
    <property type="project" value="UniProtKB-KW"/>
</dbReference>
<comment type="subcellular location">
    <subcellularLocation>
        <location evidence="2">Cell membrane</location>
        <topology evidence="2">Multi-pass membrane protein</topology>
    </subcellularLocation>
</comment>
<dbReference type="Proteomes" id="UP000322139">
    <property type="component" value="Unassembled WGS sequence"/>
</dbReference>
<feature type="transmembrane region" description="Helical" evidence="14">
    <location>
        <begin position="7"/>
        <end position="26"/>
    </location>
</feature>
<dbReference type="InterPro" id="IPR033479">
    <property type="entry name" value="dCache_1"/>
</dbReference>
<evidence type="ECO:0000256" key="10">
    <source>
        <dbReference type="ARBA" id="ARBA00022840"/>
    </source>
</evidence>
<dbReference type="Pfam" id="PF00512">
    <property type="entry name" value="HisKA"/>
    <property type="match status" value="1"/>
</dbReference>
<dbReference type="Pfam" id="PF02518">
    <property type="entry name" value="HATPase_c"/>
    <property type="match status" value="1"/>
</dbReference>
<dbReference type="RefSeq" id="WP_148973714.1">
    <property type="nucleotide sequence ID" value="NZ_VTER01000003.1"/>
</dbReference>
<evidence type="ECO:0000256" key="3">
    <source>
        <dbReference type="ARBA" id="ARBA00012438"/>
    </source>
</evidence>
<keyword evidence="5" id="KW-0597">Phosphoprotein</keyword>
<organism evidence="16 17">
    <name type="scientific">Bacillus infantis</name>
    <dbReference type="NCBI Taxonomy" id="324767"/>
    <lineage>
        <taxon>Bacteria</taxon>
        <taxon>Bacillati</taxon>
        <taxon>Bacillota</taxon>
        <taxon>Bacilli</taxon>
        <taxon>Bacillales</taxon>
        <taxon>Bacillaceae</taxon>
        <taxon>Bacillus</taxon>
    </lineage>
</organism>
<evidence type="ECO:0000256" key="8">
    <source>
        <dbReference type="ARBA" id="ARBA00022741"/>
    </source>
</evidence>
<accession>A0A5D4RGG1</accession>
<name>A0A5D4RGG1_9BACI</name>
<feature type="transmembrane region" description="Helical" evidence="14">
    <location>
        <begin position="246"/>
        <end position="266"/>
    </location>
</feature>
<keyword evidence="6" id="KW-0808">Transferase</keyword>
<evidence type="ECO:0000256" key="11">
    <source>
        <dbReference type="ARBA" id="ARBA00022989"/>
    </source>
</evidence>
<evidence type="ECO:0000256" key="5">
    <source>
        <dbReference type="ARBA" id="ARBA00022553"/>
    </source>
</evidence>
<dbReference type="PRINTS" id="PR00344">
    <property type="entry name" value="BCTRLSENSOR"/>
</dbReference>
<dbReference type="PROSITE" id="PS50109">
    <property type="entry name" value="HIS_KIN"/>
    <property type="match status" value="1"/>
</dbReference>
<evidence type="ECO:0000256" key="7">
    <source>
        <dbReference type="ARBA" id="ARBA00022692"/>
    </source>
</evidence>
<gene>
    <name evidence="16" type="ORF">FZD51_04700</name>
</gene>
<proteinExistence type="predicted"/>
<dbReference type="SMART" id="SM00388">
    <property type="entry name" value="HisKA"/>
    <property type="match status" value="1"/>
</dbReference>
<protein>
    <recommendedName>
        <fullName evidence="3">histidine kinase</fullName>
        <ecNumber evidence="3">2.7.13.3</ecNumber>
    </recommendedName>
</protein>
<evidence type="ECO:0000313" key="17">
    <source>
        <dbReference type="Proteomes" id="UP000322139"/>
    </source>
</evidence>
<evidence type="ECO:0000313" key="16">
    <source>
        <dbReference type="EMBL" id="TYS49869.1"/>
    </source>
</evidence>
<comment type="catalytic activity">
    <reaction evidence="1">
        <text>ATP + protein L-histidine = ADP + protein N-phospho-L-histidine.</text>
        <dbReference type="EC" id="2.7.13.3"/>
    </reaction>
</comment>
<feature type="domain" description="Histidine kinase" evidence="15">
    <location>
        <begin position="291"/>
        <end position="497"/>
    </location>
</feature>
<dbReference type="CDD" id="cd18773">
    <property type="entry name" value="PDC1_HK_sensor"/>
    <property type="match status" value="1"/>
</dbReference>